<dbReference type="Gene3D" id="3.30.70.100">
    <property type="match status" value="1"/>
</dbReference>
<dbReference type="PANTHER" id="PTHR37832">
    <property type="entry name" value="BLL2683 PROTEIN"/>
    <property type="match status" value="1"/>
</dbReference>
<feature type="domain" description="Stress-response A/B barrel" evidence="1">
    <location>
        <begin position="2"/>
        <end position="91"/>
    </location>
</feature>
<dbReference type="Pfam" id="PF07876">
    <property type="entry name" value="Dabb"/>
    <property type="match status" value="1"/>
</dbReference>
<sequence>MIGHVVMWSLKDPADAPAFKAALDRCGDLVPGTLEFQVGIRADGLEASADVVLVSRFADEAALAAYQEHPVHREVAAQLGALRSERHVLDYTYDA</sequence>
<evidence type="ECO:0000313" key="2">
    <source>
        <dbReference type="EMBL" id="TCJ23900.1"/>
    </source>
</evidence>
<dbReference type="Proteomes" id="UP000295453">
    <property type="component" value="Unassembled WGS sequence"/>
</dbReference>
<dbReference type="EMBL" id="SJZJ01000015">
    <property type="protein sequence ID" value="TCJ23900.1"/>
    <property type="molecule type" value="Genomic_DNA"/>
</dbReference>
<accession>A0A4R1C0B4</accession>
<dbReference type="InterPro" id="IPR011008">
    <property type="entry name" value="Dimeric_a/b-barrel"/>
</dbReference>
<organism evidence="2 3">
    <name type="scientific">Nocardioides jejuensis</name>
    <dbReference type="NCBI Taxonomy" id="2502782"/>
    <lineage>
        <taxon>Bacteria</taxon>
        <taxon>Bacillati</taxon>
        <taxon>Actinomycetota</taxon>
        <taxon>Actinomycetes</taxon>
        <taxon>Propionibacteriales</taxon>
        <taxon>Nocardioidaceae</taxon>
        <taxon>Nocardioides</taxon>
    </lineage>
</organism>
<dbReference type="OrthoDB" id="6637496at2"/>
<name>A0A4R1C0B4_9ACTN</name>
<protein>
    <submittedName>
        <fullName evidence="2">Dabb family protein</fullName>
    </submittedName>
</protein>
<evidence type="ECO:0000313" key="3">
    <source>
        <dbReference type="Proteomes" id="UP000295453"/>
    </source>
</evidence>
<dbReference type="InterPro" id="IPR013097">
    <property type="entry name" value="Dabb"/>
</dbReference>
<evidence type="ECO:0000259" key="1">
    <source>
        <dbReference type="PROSITE" id="PS51502"/>
    </source>
</evidence>
<dbReference type="AlphaFoldDB" id="A0A4R1C0B4"/>
<dbReference type="RefSeq" id="WP_131583602.1">
    <property type="nucleotide sequence ID" value="NZ_SJZJ01000015.1"/>
</dbReference>
<reference evidence="2 3" key="1">
    <citation type="submission" date="2019-03" db="EMBL/GenBank/DDBJ databases">
        <authorList>
            <person name="Kim M.K.M."/>
        </authorList>
    </citation>
    <scope>NUCLEOTIDE SEQUENCE [LARGE SCALE GENOMIC DNA]</scope>
    <source>
        <strain evidence="2 3">18JY15-6</strain>
    </source>
</reference>
<comment type="caution">
    <text evidence="2">The sequence shown here is derived from an EMBL/GenBank/DDBJ whole genome shotgun (WGS) entry which is preliminary data.</text>
</comment>
<dbReference type="PANTHER" id="PTHR37832:SF1">
    <property type="entry name" value="STRESS-RESPONSE A_B BARREL DOMAIN-CONTAINING PROTEIN"/>
    <property type="match status" value="1"/>
</dbReference>
<dbReference type="SMART" id="SM00886">
    <property type="entry name" value="Dabb"/>
    <property type="match status" value="1"/>
</dbReference>
<keyword evidence="3" id="KW-1185">Reference proteome</keyword>
<dbReference type="PROSITE" id="PS51502">
    <property type="entry name" value="S_R_A_B_BARREL"/>
    <property type="match status" value="1"/>
</dbReference>
<dbReference type="SUPFAM" id="SSF54909">
    <property type="entry name" value="Dimeric alpha+beta barrel"/>
    <property type="match status" value="1"/>
</dbReference>
<proteinExistence type="predicted"/>
<gene>
    <name evidence="2" type="ORF">EPD65_09795</name>
</gene>